<evidence type="ECO:0000313" key="10">
    <source>
        <dbReference type="EMBL" id="CBI02183.1"/>
    </source>
</evidence>
<dbReference type="SUPFAM" id="SSF52540">
    <property type="entry name" value="P-loop containing nucleoside triphosphate hydrolases"/>
    <property type="match status" value="1"/>
</dbReference>
<dbReference type="PANTHER" id="PTHR11088">
    <property type="entry name" value="TRNA DIMETHYLALLYLTRANSFERASE"/>
    <property type="match status" value="1"/>
</dbReference>
<dbReference type="Gene3D" id="1.10.20.140">
    <property type="match status" value="1"/>
</dbReference>
<evidence type="ECO:0000256" key="2">
    <source>
        <dbReference type="ARBA" id="ARBA00005842"/>
    </source>
</evidence>
<dbReference type="HAMAP" id="MF_00185">
    <property type="entry name" value="IPP_trans"/>
    <property type="match status" value="1"/>
</dbReference>
<dbReference type="EC" id="2.5.1.75" evidence="3"/>
<evidence type="ECO:0000256" key="9">
    <source>
        <dbReference type="ARBA" id="ARBA00049563"/>
    </source>
</evidence>
<dbReference type="EMBL" id="CABO01000031">
    <property type="protein sequence ID" value="CBI02183.1"/>
    <property type="molecule type" value="Genomic_DNA"/>
</dbReference>
<dbReference type="InterPro" id="IPR018022">
    <property type="entry name" value="IPT"/>
</dbReference>
<evidence type="ECO:0000256" key="1">
    <source>
        <dbReference type="ARBA" id="ARBA00001946"/>
    </source>
</evidence>
<name>E6Q4S2_9ZZZZ</name>
<comment type="similarity">
    <text evidence="2">Belongs to the IPP transferase family.</text>
</comment>
<dbReference type="InterPro" id="IPR039657">
    <property type="entry name" value="Dimethylallyltransferase"/>
</dbReference>
<dbReference type="InterPro" id="IPR027417">
    <property type="entry name" value="P-loop_NTPase"/>
</dbReference>
<evidence type="ECO:0000256" key="4">
    <source>
        <dbReference type="ARBA" id="ARBA00022679"/>
    </source>
</evidence>
<evidence type="ECO:0000256" key="5">
    <source>
        <dbReference type="ARBA" id="ARBA00022694"/>
    </source>
</evidence>
<dbReference type="Pfam" id="PF01715">
    <property type="entry name" value="IPPT"/>
    <property type="match status" value="1"/>
</dbReference>
<accession>E6Q4S2</accession>
<dbReference type="PANTHER" id="PTHR11088:SF60">
    <property type="entry name" value="TRNA DIMETHYLALLYLTRANSFERASE"/>
    <property type="match status" value="1"/>
</dbReference>
<keyword evidence="6" id="KW-0547">Nucleotide-binding</keyword>
<dbReference type="AlphaFoldDB" id="E6Q4S2"/>
<evidence type="ECO:0000256" key="7">
    <source>
        <dbReference type="ARBA" id="ARBA00022840"/>
    </source>
</evidence>
<keyword evidence="4 10" id="KW-0808">Transferase</keyword>
<keyword evidence="5" id="KW-0819">tRNA processing</keyword>
<proteinExistence type="inferred from homology"/>
<reference evidence="10" key="1">
    <citation type="submission" date="2009-10" db="EMBL/GenBank/DDBJ databases">
        <title>Diversity of trophic interactions inside an arsenic-rich microbial ecosystem.</title>
        <authorList>
            <person name="Bertin P.N."/>
            <person name="Heinrich-Salmeron A."/>
            <person name="Pelletier E."/>
            <person name="Goulhen-Chollet F."/>
            <person name="Arsene-Ploetze F."/>
            <person name="Gallien S."/>
            <person name="Calteau A."/>
            <person name="Vallenet D."/>
            <person name="Casiot C."/>
            <person name="Chane-Woon-Ming B."/>
            <person name="Giloteaux L."/>
            <person name="Barakat M."/>
            <person name="Bonnefoy V."/>
            <person name="Bruneel O."/>
            <person name="Chandler M."/>
            <person name="Cleiss J."/>
            <person name="Duran R."/>
            <person name="Elbaz-Poulichet F."/>
            <person name="Fonknechten N."/>
            <person name="Lauga B."/>
            <person name="Mornico D."/>
            <person name="Ortet P."/>
            <person name="Schaeffer C."/>
            <person name="Siguier P."/>
            <person name="Alexander Thil Smith A."/>
            <person name="Van Dorsselaer A."/>
            <person name="Weissenbach J."/>
            <person name="Medigue C."/>
            <person name="Le Paslier D."/>
        </authorList>
    </citation>
    <scope>NUCLEOTIDE SEQUENCE</scope>
</reference>
<sequence>MSDLCVIVGATASGKSEAAMRVARAVGGEIVGADSRQIYRGMRVGTAAPDDLAQREVRHHCVEFLDPEQRYSAAQFARDAIAAIQDIRGRGRRPIVVGGTGFYLRVLRGGIALGQRGDEHLRARIAREMRAHPPEVLHAWLALRDPRRAAAIESNDLYRIGRALEIALAPAREESATIPTLRSCNLSFRTFALDLPLPEIDRRIEARARAMLAGGLLEEAEALGARAVAADAVGYPQALAYLRGQSSFDETLVALARATRRYARRQIAWFRREPDIEWLGAEDLVRAAEEALRVAPTPS</sequence>
<evidence type="ECO:0000256" key="8">
    <source>
        <dbReference type="ARBA" id="ARBA00022842"/>
    </source>
</evidence>
<keyword evidence="8" id="KW-0460">Magnesium</keyword>
<comment type="catalytic activity">
    <reaction evidence="9">
        <text>adenosine(37) in tRNA + dimethylallyl diphosphate = N(6)-dimethylallyladenosine(37) in tRNA + diphosphate</text>
        <dbReference type="Rhea" id="RHEA:26482"/>
        <dbReference type="Rhea" id="RHEA-COMP:10162"/>
        <dbReference type="Rhea" id="RHEA-COMP:10375"/>
        <dbReference type="ChEBI" id="CHEBI:33019"/>
        <dbReference type="ChEBI" id="CHEBI:57623"/>
        <dbReference type="ChEBI" id="CHEBI:74411"/>
        <dbReference type="ChEBI" id="CHEBI:74415"/>
        <dbReference type="EC" id="2.5.1.75"/>
    </reaction>
</comment>
<comment type="caution">
    <text evidence="10">The sequence shown here is derived from an EMBL/GenBank/DDBJ whole genome shotgun (WGS) entry which is preliminary data.</text>
</comment>
<dbReference type="GO" id="GO:0052381">
    <property type="term" value="F:tRNA dimethylallyltransferase activity"/>
    <property type="evidence" value="ECO:0007669"/>
    <property type="project" value="UniProtKB-EC"/>
</dbReference>
<dbReference type="GO" id="GO:0006400">
    <property type="term" value="P:tRNA modification"/>
    <property type="evidence" value="ECO:0007669"/>
    <property type="project" value="TreeGrafter"/>
</dbReference>
<protein>
    <recommendedName>
        <fullName evidence="3">tRNA dimethylallyltransferase</fullName>
        <ecNumber evidence="3">2.5.1.75</ecNumber>
    </recommendedName>
</protein>
<dbReference type="NCBIfam" id="TIGR00174">
    <property type="entry name" value="miaA"/>
    <property type="match status" value="1"/>
</dbReference>
<evidence type="ECO:0000256" key="3">
    <source>
        <dbReference type="ARBA" id="ARBA00012665"/>
    </source>
</evidence>
<gene>
    <name evidence="10" type="primary">miaA</name>
    <name evidence="10" type="ORF">CARN4_0908</name>
</gene>
<comment type="cofactor">
    <cofactor evidence="1">
        <name>Mg(2+)</name>
        <dbReference type="ChEBI" id="CHEBI:18420"/>
    </cofactor>
</comment>
<evidence type="ECO:0000256" key="6">
    <source>
        <dbReference type="ARBA" id="ARBA00022741"/>
    </source>
</evidence>
<dbReference type="GO" id="GO:0005524">
    <property type="term" value="F:ATP binding"/>
    <property type="evidence" value="ECO:0007669"/>
    <property type="project" value="UniProtKB-KW"/>
</dbReference>
<keyword evidence="7" id="KW-0067">ATP-binding</keyword>
<organism evidence="10">
    <name type="scientific">mine drainage metagenome</name>
    <dbReference type="NCBI Taxonomy" id="410659"/>
    <lineage>
        <taxon>unclassified sequences</taxon>
        <taxon>metagenomes</taxon>
        <taxon>ecological metagenomes</taxon>
    </lineage>
</organism>
<dbReference type="Gene3D" id="3.40.50.300">
    <property type="entry name" value="P-loop containing nucleotide triphosphate hydrolases"/>
    <property type="match status" value="1"/>
</dbReference>